<reference evidence="1 2" key="1">
    <citation type="submission" date="2017-06" db="EMBL/GenBank/DDBJ databases">
        <title>Draft genome sequence of anaerobic fermentative bacterium Anaeromicrobium sediminis DY2726D isolated from West Pacific Ocean sediments.</title>
        <authorList>
            <person name="Zeng X."/>
        </authorList>
    </citation>
    <scope>NUCLEOTIDE SEQUENCE [LARGE SCALE GENOMIC DNA]</scope>
    <source>
        <strain evidence="1 2">DY2726D</strain>
    </source>
</reference>
<proteinExistence type="predicted"/>
<keyword evidence="2" id="KW-1185">Reference proteome</keyword>
<gene>
    <name evidence="1" type="ORF">CCE28_20580</name>
</gene>
<dbReference type="Proteomes" id="UP000216024">
    <property type="component" value="Unassembled WGS sequence"/>
</dbReference>
<dbReference type="Gene3D" id="3.40.50.1820">
    <property type="entry name" value="alpha/beta hydrolase"/>
    <property type="match status" value="1"/>
</dbReference>
<sequence length="70" mass="8124">MKNRCKLTGEEDHLIPVKMHHLQVKALKNAKSITDYIFTKKDQAQNHCQVGNIGLALNTMKEWLEEVNYD</sequence>
<dbReference type="InterPro" id="IPR029058">
    <property type="entry name" value="AB_hydrolase_fold"/>
</dbReference>
<dbReference type="EMBL" id="NIBG01000033">
    <property type="protein sequence ID" value="PAB56631.1"/>
    <property type="molecule type" value="Genomic_DNA"/>
</dbReference>
<organism evidence="1 2">
    <name type="scientific">Anaeromicrobium sediminis</name>
    <dbReference type="NCBI Taxonomy" id="1478221"/>
    <lineage>
        <taxon>Bacteria</taxon>
        <taxon>Bacillati</taxon>
        <taxon>Bacillota</taxon>
        <taxon>Clostridia</taxon>
        <taxon>Peptostreptococcales</taxon>
        <taxon>Thermotaleaceae</taxon>
        <taxon>Anaeromicrobium</taxon>
    </lineage>
</organism>
<dbReference type="OrthoDB" id="9812921at2"/>
<evidence type="ECO:0000313" key="1">
    <source>
        <dbReference type="EMBL" id="PAB56631.1"/>
    </source>
</evidence>
<name>A0A267MAM0_9FIRM</name>
<evidence type="ECO:0000313" key="2">
    <source>
        <dbReference type="Proteomes" id="UP000216024"/>
    </source>
</evidence>
<dbReference type="RefSeq" id="WP_095135927.1">
    <property type="nucleotide sequence ID" value="NZ_NIBG01000033.1"/>
</dbReference>
<dbReference type="AlphaFoldDB" id="A0A267MAM0"/>
<accession>A0A267MAM0</accession>
<protein>
    <submittedName>
        <fullName evidence="1">Uncharacterized protein</fullName>
    </submittedName>
</protein>
<comment type="caution">
    <text evidence="1">The sequence shown here is derived from an EMBL/GenBank/DDBJ whole genome shotgun (WGS) entry which is preliminary data.</text>
</comment>